<feature type="signal peptide" evidence="2">
    <location>
        <begin position="1"/>
        <end position="19"/>
    </location>
</feature>
<protein>
    <recommendedName>
        <fullName evidence="5">Lipoprotein</fullName>
    </recommendedName>
</protein>
<keyword evidence="2" id="KW-0732">Signal</keyword>
<reference evidence="3 4" key="1">
    <citation type="submission" date="2020-08" db="EMBL/GenBank/DDBJ databases">
        <title>A Genomic Blueprint of the Chicken Gut Microbiome.</title>
        <authorList>
            <person name="Gilroy R."/>
            <person name="Ravi A."/>
            <person name="Getino M."/>
            <person name="Pursley I."/>
            <person name="Horton D.L."/>
            <person name="Alikhan N.-F."/>
            <person name="Baker D."/>
            <person name="Gharbi K."/>
            <person name="Hall N."/>
            <person name="Watson M."/>
            <person name="Adriaenssens E.M."/>
            <person name="Foster-Nyarko E."/>
            <person name="Jarju S."/>
            <person name="Secka A."/>
            <person name="Antonio M."/>
            <person name="Oren A."/>
            <person name="Chaudhuri R."/>
            <person name="La Ragione R.M."/>
            <person name="Hildebrand F."/>
            <person name="Pallen M.J."/>
        </authorList>
    </citation>
    <scope>NUCLEOTIDE SEQUENCE [LARGE SCALE GENOMIC DNA]</scope>
    <source>
        <strain evidence="3 4">Sa1BUA1</strain>
    </source>
</reference>
<feature type="chain" id="PRO_5045400766" description="Lipoprotein" evidence="2">
    <location>
        <begin position="20"/>
        <end position="421"/>
    </location>
</feature>
<feature type="region of interest" description="Disordered" evidence="1">
    <location>
        <begin position="35"/>
        <end position="64"/>
    </location>
</feature>
<gene>
    <name evidence="3" type="ORF">H9624_01110</name>
</gene>
<dbReference type="PROSITE" id="PS51257">
    <property type="entry name" value="PROKAR_LIPOPROTEIN"/>
    <property type="match status" value="1"/>
</dbReference>
<sequence>MPRHRLVALGALAVLAVSACDGAEPAAVAPERSAAPAASGFSGPDGSPLSVTELSLPAPQDAPEAGVEVVRTLSYREGEDPTVTPSAVSPSGEVLVSTFAPGSFDAGALELLATTPVHLWTEDGLDPLGSTEDLVAGDAHRQVVSGTFAGESPAWHETTGVQVGTTDWRVFASAGGAPVLLARSEQVVPDTERAGLAGHPRLTASGDRVGWETVQAREDGTLRTRLVSVPVSGGELRVEAELATMPAGVADGWVTLRLEDRDVVGVDEDGDAQEPAAGTSIDHVTPGGDARTLVELDGAPVLELAAGGGEVVAWTDEADVFVGTTEGPEVQRLLAVPGTSVVPWSLAVCAERVVWAASPADGPSTTYVFDPATGEVSALPTVPGDGTTVCGGPFLAWTQLDDDAGEHVVTLARFTAPAGAR</sequence>
<evidence type="ECO:0000256" key="1">
    <source>
        <dbReference type="SAM" id="MobiDB-lite"/>
    </source>
</evidence>
<accession>A0ABR8YYD3</accession>
<evidence type="ECO:0008006" key="5">
    <source>
        <dbReference type="Google" id="ProtNLM"/>
    </source>
</evidence>
<keyword evidence="4" id="KW-1185">Reference proteome</keyword>
<dbReference type="EMBL" id="JACSPO010000001">
    <property type="protein sequence ID" value="MBD8060917.1"/>
    <property type="molecule type" value="Genomic_DNA"/>
</dbReference>
<evidence type="ECO:0000313" key="4">
    <source>
        <dbReference type="Proteomes" id="UP000661894"/>
    </source>
</evidence>
<evidence type="ECO:0000313" key="3">
    <source>
        <dbReference type="EMBL" id="MBD8060917.1"/>
    </source>
</evidence>
<dbReference type="RefSeq" id="WP_251838066.1">
    <property type="nucleotide sequence ID" value="NZ_JACSPO010000001.1"/>
</dbReference>
<evidence type="ECO:0000256" key="2">
    <source>
        <dbReference type="SAM" id="SignalP"/>
    </source>
</evidence>
<proteinExistence type="predicted"/>
<comment type="caution">
    <text evidence="3">The sequence shown here is derived from an EMBL/GenBank/DDBJ whole genome shotgun (WGS) entry which is preliminary data.</text>
</comment>
<dbReference type="Proteomes" id="UP000661894">
    <property type="component" value="Unassembled WGS sequence"/>
</dbReference>
<name>A0ABR8YYD3_9MICO</name>
<feature type="compositionally biased region" description="Low complexity" evidence="1">
    <location>
        <begin position="35"/>
        <end position="48"/>
    </location>
</feature>
<dbReference type="SUPFAM" id="SSF63825">
    <property type="entry name" value="YWTD domain"/>
    <property type="match status" value="1"/>
</dbReference>
<organism evidence="3 4">
    <name type="scientific">Oceanitalea stevensii</name>
    <dbReference type="NCBI Taxonomy" id="2763072"/>
    <lineage>
        <taxon>Bacteria</taxon>
        <taxon>Bacillati</taxon>
        <taxon>Actinomycetota</taxon>
        <taxon>Actinomycetes</taxon>
        <taxon>Micrococcales</taxon>
        <taxon>Bogoriellaceae</taxon>
        <taxon>Georgenia</taxon>
    </lineage>
</organism>